<proteinExistence type="inferred from homology"/>
<keyword evidence="5" id="KW-1185">Reference proteome</keyword>
<accession>A0A059NV50</accession>
<dbReference type="GO" id="GO:0005737">
    <property type="term" value="C:cytoplasm"/>
    <property type="evidence" value="ECO:0007669"/>
    <property type="project" value="UniProtKB-SubCell"/>
</dbReference>
<keyword evidence="2 3" id="KW-0143">Chaperone</keyword>
<dbReference type="InterPro" id="IPR002669">
    <property type="entry name" value="UreD"/>
</dbReference>
<reference evidence="5" key="1">
    <citation type="submission" date="2014-03" db="EMBL/GenBank/DDBJ databases">
        <authorList>
            <person name="Urmite Genomes U."/>
        </authorList>
    </citation>
    <scope>NUCLEOTIDE SEQUENCE [LARGE SCALE GENOMIC DNA]</scope>
    <source>
        <strain evidence="5">HD-03</strain>
    </source>
</reference>
<evidence type="ECO:0000256" key="1">
    <source>
        <dbReference type="ARBA" id="ARBA00007177"/>
    </source>
</evidence>
<name>A0A059NV50_9BACI</name>
<evidence type="ECO:0000256" key="3">
    <source>
        <dbReference type="HAMAP-Rule" id="MF_01384"/>
    </source>
</evidence>
<gene>
    <name evidence="4" type="primary">ureD1</name>
    <name evidence="3" type="synonym">ureD</name>
    <name evidence="4" type="ORF">BN983_01154</name>
</gene>
<comment type="subunit">
    <text evidence="3">UreD, UreF and UreG form a complex that acts as a GTP-hydrolysis-dependent molecular chaperone, activating the urease apoprotein by helping to assemble the nickel containing metallocenter of UreC. The UreE protein probably delivers the nickel.</text>
</comment>
<dbReference type="RefSeq" id="WP_035506431.1">
    <property type="nucleotide sequence ID" value="NZ_CCDH010000001.1"/>
</dbReference>
<protein>
    <recommendedName>
        <fullName evidence="3">Urease accessory protein UreD</fullName>
    </recommendedName>
</protein>
<dbReference type="Pfam" id="PF01774">
    <property type="entry name" value="UreD"/>
    <property type="match status" value="1"/>
</dbReference>
<evidence type="ECO:0000256" key="2">
    <source>
        <dbReference type="ARBA" id="ARBA00023186"/>
    </source>
</evidence>
<dbReference type="PANTHER" id="PTHR33643:SF1">
    <property type="entry name" value="UREASE ACCESSORY PROTEIN D"/>
    <property type="match status" value="1"/>
</dbReference>
<keyword evidence="3" id="KW-0963">Cytoplasm</keyword>
<comment type="similarity">
    <text evidence="1 3">Belongs to the UreD family.</text>
</comment>
<dbReference type="EMBL" id="CCDI010000001">
    <property type="protein sequence ID" value="CDQ22935.1"/>
    <property type="molecule type" value="Genomic_DNA"/>
</dbReference>
<dbReference type="HAMAP" id="MF_01384">
    <property type="entry name" value="UreD"/>
    <property type="match status" value="1"/>
</dbReference>
<keyword evidence="3" id="KW-0996">Nickel insertion</keyword>
<sequence length="270" mass="30845">MSETGLLNLEVKNRNSRTMIHGYYEGAFKYTRPVRLDDDSLSVYLIHVGGGYVDGDTYGSTIKLEEGAELAVTSQASTKVYKSPSKPVEQRTTIQLGAESVLEYYLDPLILYKGAKFIQETTVEMEHNSSFFYSDIITPGWSEDGSNFQYDWMRNKLKVYQNGKLVLFDHLLLEPDDELEGVLQLEGHTHVGSFIIFHPKASREFGEWLYESVIGAHPHVRIGISNMEDNGVVVRILDNRTQTMERIISHIHTFARKELLGKGEISWRKY</sequence>
<dbReference type="Proteomes" id="UP000028868">
    <property type="component" value="Unassembled WGS sequence"/>
</dbReference>
<reference evidence="4 5" key="2">
    <citation type="submission" date="2014-05" db="EMBL/GenBank/DDBJ databases">
        <title>Draft genome sequence of Halobacillus karajensis HK-03.</title>
        <authorList>
            <person name="Khelaifia S."/>
            <person name="Croce O."/>
            <person name="Lagier J.C."/>
            <person name="Raoult D."/>
        </authorList>
    </citation>
    <scope>NUCLEOTIDE SEQUENCE [LARGE SCALE GENOMIC DNA]</scope>
    <source>
        <strain evidence="4 5">HD-03</strain>
    </source>
</reference>
<comment type="function">
    <text evidence="3">Required for maturation of urease via the functional incorporation of the urease nickel metallocenter.</text>
</comment>
<dbReference type="GO" id="GO:0016151">
    <property type="term" value="F:nickel cation binding"/>
    <property type="evidence" value="ECO:0007669"/>
    <property type="project" value="UniProtKB-UniRule"/>
</dbReference>
<evidence type="ECO:0000313" key="4">
    <source>
        <dbReference type="EMBL" id="CDQ22935.1"/>
    </source>
</evidence>
<comment type="subcellular location">
    <subcellularLocation>
        <location evidence="3">Cytoplasm</location>
    </subcellularLocation>
</comment>
<evidence type="ECO:0000313" key="5">
    <source>
        <dbReference type="Proteomes" id="UP000028868"/>
    </source>
</evidence>
<dbReference type="AlphaFoldDB" id="A0A059NV50"/>
<dbReference type="PANTHER" id="PTHR33643">
    <property type="entry name" value="UREASE ACCESSORY PROTEIN D"/>
    <property type="match status" value="1"/>
</dbReference>
<comment type="caution">
    <text evidence="4">The sequence shown here is derived from an EMBL/GenBank/DDBJ whole genome shotgun (WGS) entry which is preliminary data.</text>
</comment>
<organism evidence="4 5">
    <name type="scientific">Halobacillus karajensis</name>
    <dbReference type="NCBI Taxonomy" id="195088"/>
    <lineage>
        <taxon>Bacteria</taxon>
        <taxon>Bacillati</taxon>
        <taxon>Bacillota</taxon>
        <taxon>Bacilli</taxon>
        <taxon>Bacillales</taxon>
        <taxon>Bacillaceae</taxon>
        <taxon>Halobacillus</taxon>
    </lineage>
</organism>